<protein>
    <submittedName>
        <fullName evidence="4">Probable phosphoglycerate mutase</fullName>
    </submittedName>
</protein>
<proteinExistence type="predicted"/>
<dbReference type="STRING" id="1045775.SAMN05216378_4897"/>
<dbReference type="Proteomes" id="UP000198855">
    <property type="component" value="Unassembled WGS sequence"/>
</dbReference>
<dbReference type="PANTHER" id="PTHR46517">
    <property type="entry name" value="FRUCTOSE-2,6-BISPHOSPHATASE TIGAR"/>
    <property type="match status" value="1"/>
</dbReference>
<reference evidence="5" key="1">
    <citation type="submission" date="2016-10" db="EMBL/GenBank/DDBJ databases">
        <authorList>
            <person name="Varghese N."/>
            <person name="Submissions S."/>
        </authorList>
    </citation>
    <scope>NUCLEOTIDE SEQUENCE [LARGE SCALE GENOMIC DNA]</scope>
    <source>
        <strain evidence="5">CGMCC 1.10784</strain>
    </source>
</reference>
<dbReference type="SUPFAM" id="SSF53254">
    <property type="entry name" value="Phosphoglycerate mutase-like"/>
    <property type="match status" value="1"/>
</dbReference>
<feature type="binding site" evidence="3">
    <location>
        <position position="59"/>
    </location>
    <ligand>
        <name>substrate</name>
    </ligand>
</feature>
<evidence type="ECO:0000256" key="2">
    <source>
        <dbReference type="PIRSR" id="PIRSR613078-1"/>
    </source>
</evidence>
<dbReference type="GO" id="GO:0043456">
    <property type="term" value="P:regulation of pentose-phosphate shunt"/>
    <property type="evidence" value="ECO:0007669"/>
    <property type="project" value="TreeGrafter"/>
</dbReference>
<evidence type="ECO:0000256" key="1">
    <source>
        <dbReference type="ARBA" id="ARBA00022801"/>
    </source>
</evidence>
<sequence length="198" mass="22469">MIIGMVRHGNTDWNALGKVQGQTDIPLNELGKKQANALAERLLRDEKLWDAVISSDLQRARQTASVIADKLGITLLEGDPRLRERNFGEVEGMTLPERIERWGENWREVAGGLESDEEVRARGLAFLADWQKKRPEGRLLVVSHGGFLAQMFDTLCSDLEKQNLGNLSYSILQFKDEQWTPLLYNCTRHLEEQANPSV</sequence>
<accession>A0A1I2FJ08</accession>
<dbReference type="AlphaFoldDB" id="A0A1I2FJ08"/>
<dbReference type="InterPro" id="IPR051695">
    <property type="entry name" value="Phosphoglycerate_Mutase"/>
</dbReference>
<feature type="active site" description="Proton donor/acceptor" evidence="2">
    <location>
        <position position="84"/>
    </location>
</feature>
<dbReference type="GO" id="GO:0045820">
    <property type="term" value="P:negative regulation of glycolytic process"/>
    <property type="evidence" value="ECO:0007669"/>
    <property type="project" value="TreeGrafter"/>
</dbReference>
<evidence type="ECO:0000313" key="4">
    <source>
        <dbReference type="EMBL" id="SFF05422.1"/>
    </source>
</evidence>
<dbReference type="Pfam" id="PF00300">
    <property type="entry name" value="His_Phos_1"/>
    <property type="match status" value="1"/>
</dbReference>
<organism evidence="4 5">
    <name type="scientific">Paenibacillus catalpae</name>
    <dbReference type="NCBI Taxonomy" id="1045775"/>
    <lineage>
        <taxon>Bacteria</taxon>
        <taxon>Bacillati</taxon>
        <taxon>Bacillota</taxon>
        <taxon>Bacilli</taxon>
        <taxon>Bacillales</taxon>
        <taxon>Paenibacillaceae</taxon>
        <taxon>Paenibacillus</taxon>
    </lineage>
</organism>
<evidence type="ECO:0000313" key="5">
    <source>
        <dbReference type="Proteomes" id="UP000198855"/>
    </source>
</evidence>
<gene>
    <name evidence="4" type="ORF">SAMN05216378_4897</name>
</gene>
<dbReference type="InterPro" id="IPR029033">
    <property type="entry name" value="His_PPase_superfam"/>
</dbReference>
<evidence type="ECO:0000256" key="3">
    <source>
        <dbReference type="PIRSR" id="PIRSR613078-2"/>
    </source>
</evidence>
<dbReference type="OrthoDB" id="9782128at2"/>
<keyword evidence="5" id="KW-1185">Reference proteome</keyword>
<dbReference type="PANTHER" id="PTHR46517:SF1">
    <property type="entry name" value="FRUCTOSE-2,6-BISPHOSPHATASE TIGAR"/>
    <property type="match status" value="1"/>
</dbReference>
<dbReference type="GO" id="GO:0005829">
    <property type="term" value="C:cytosol"/>
    <property type="evidence" value="ECO:0007669"/>
    <property type="project" value="TreeGrafter"/>
</dbReference>
<keyword evidence="1" id="KW-0378">Hydrolase</keyword>
<dbReference type="InterPro" id="IPR013078">
    <property type="entry name" value="His_Pase_superF_clade-1"/>
</dbReference>
<dbReference type="Gene3D" id="3.40.50.1240">
    <property type="entry name" value="Phosphoglycerate mutase-like"/>
    <property type="match status" value="1"/>
</dbReference>
<dbReference type="GO" id="GO:0004331">
    <property type="term" value="F:fructose-2,6-bisphosphate 2-phosphatase activity"/>
    <property type="evidence" value="ECO:0007669"/>
    <property type="project" value="TreeGrafter"/>
</dbReference>
<dbReference type="RefSeq" id="WP_091189033.1">
    <property type="nucleotide sequence ID" value="NZ_FOMT01000005.1"/>
</dbReference>
<feature type="binding site" evidence="3">
    <location>
        <begin position="7"/>
        <end position="14"/>
    </location>
    <ligand>
        <name>substrate</name>
    </ligand>
</feature>
<dbReference type="EMBL" id="FOMT01000005">
    <property type="protein sequence ID" value="SFF05422.1"/>
    <property type="molecule type" value="Genomic_DNA"/>
</dbReference>
<dbReference type="CDD" id="cd07067">
    <property type="entry name" value="HP_PGM_like"/>
    <property type="match status" value="1"/>
</dbReference>
<feature type="active site" description="Tele-phosphohistidine intermediate" evidence="2">
    <location>
        <position position="8"/>
    </location>
</feature>
<name>A0A1I2FJ08_9BACL</name>
<dbReference type="SMART" id="SM00855">
    <property type="entry name" value="PGAM"/>
    <property type="match status" value="1"/>
</dbReference>